<gene>
    <name evidence="4" type="ORF">DWX90_08110</name>
</gene>
<dbReference type="PANTHER" id="PTHR23416:SF78">
    <property type="entry name" value="LIPOPOLYSACCHARIDE BIOSYNTHESIS O-ACETYL TRANSFERASE WBBJ-RELATED"/>
    <property type="match status" value="1"/>
</dbReference>
<keyword evidence="2" id="KW-0677">Repeat</keyword>
<dbReference type="InterPro" id="IPR018357">
    <property type="entry name" value="Hexapep_transf_CS"/>
</dbReference>
<dbReference type="PROSITE" id="PS00101">
    <property type="entry name" value="HEXAPEP_TRANSFERASES"/>
    <property type="match status" value="1"/>
</dbReference>
<sequence length="209" mass="22992">MIKKILDVTGQALSLIYPPKLTTLLHSVHNRIYTGFLRRRFKIFGNSIIIWHPYTLMGEEYIEIGNDTIIEKDIQLTARKLDEFSPSIKIGNHCLIRRGAHITAIRSIEIGDYVLTGTNVFISDNSHGNTDSHSLHEPTTIRPIVSKGKVKIGNNVWIGNNVCIMAGVTIGDGVVIGANSVVTKDVPAYTVVAGVPATNVYKDDNRTGI</sequence>
<keyword evidence="3 4" id="KW-0012">Acyltransferase</keyword>
<evidence type="ECO:0000256" key="2">
    <source>
        <dbReference type="ARBA" id="ARBA00022737"/>
    </source>
</evidence>
<dbReference type="GO" id="GO:0016746">
    <property type="term" value="F:acyltransferase activity"/>
    <property type="evidence" value="ECO:0007669"/>
    <property type="project" value="UniProtKB-KW"/>
</dbReference>
<dbReference type="AlphaFoldDB" id="A0AA93BD11"/>
<comment type="caution">
    <text evidence="4">The sequence shown here is derived from an EMBL/GenBank/DDBJ whole genome shotgun (WGS) entry which is preliminary data.</text>
</comment>
<keyword evidence="1" id="KW-0808">Transferase</keyword>
<dbReference type="CDD" id="cd04647">
    <property type="entry name" value="LbH_MAT_like"/>
    <property type="match status" value="1"/>
</dbReference>
<reference evidence="4 5" key="1">
    <citation type="submission" date="2018-08" db="EMBL/GenBank/DDBJ databases">
        <title>A genome reference for cultivated species of the human gut microbiota.</title>
        <authorList>
            <person name="Zou Y."/>
            <person name="Xue W."/>
            <person name="Luo G."/>
        </authorList>
    </citation>
    <scope>NUCLEOTIDE SEQUENCE [LARGE SCALE GENOMIC DNA]</scope>
    <source>
        <strain evidence="4 5">AF22-1</strain>
    </source>
</reference>
<dbReference type="Proteomes" id="UP000286113">
    <property type="component" value="Unassembled WGS sequence"/>
</dbReference>
<name>A0AA93BD11_9BACT</name>
<accession>A0AA93BD11</accession>
<dbReference type="InterPro" id="IPR001451">
    <property type="entry name" value="Hexapep"/>
</dbReference>
<protein>
    <submittedName>
        <fullName evidence="4">Acyltransferase</fullName>
    </submittedName>
</protein>
<evidence type="ECO:0000256" key="3">
    <source>
        <dbReference type="ARBA" id="ARBA00023315"/>
    </source>
</evidence>
<dbReference type="InterPro" id="IPR011004">
    <property type="entry name" value="Trimer_LpxA-like_sf"/>
</dbReference>
<dbReference type="Pfam" id="PF00132">
    <property type="entry name" value="Hexapep"/>
    <property type="match status" value="1"/>
</dbReference>
<dbReference type="Gene3D" id="2.160.10.10">
    <property type="entry name" value="Hexapeptide repeat proteins"/>
    <property type="match status" value="1"/>
</dbReference>
<dbReference type="SUPFAM" id="SSF51161">
    <property type="entry name" value="Trimeric LpxA-like enzymes"/>
    <property type="match status" value="1"/>
</dbReference>
<dbReference type="PANTHER" id="PTHR23416">
    <property type="entry name" value="SIALIC ACID SYNTHASE-RELATED"/>
    <property type="match status" value="1"/>
</dbReference>
<evidence type="ECO:0000313" key="4">
    <source>
        <dbReference type="EMBL" id="RGS47060.1"/>
    </source>
</evidence>
<dbReference type="InterPro" id="IPR051159">
    <property type="entry name" value="Hexapeptide_acetyltransf"/>
</dbReference>
<dbReference type="EMBL" id="QRVN01000014">
    <property type="protein sequence ID" value="RGS47060.1"/>
    <property type="molecule type" value="Genomic_DNA"/>
</dbReference>
<proteinExistence type="predicted"/>
<evidence type="ECO:0000256" key="1">
    <source>
        <dbReference type="ARBA" id="ARBA00022679"/>
    </source>
</evidence>
<organism evidence="4 5">
    <name type="scientific">Segatella copri</name>
    <dbReference type="NCBI Taxonomy" id="165179"/>
    <lineage>
        <taxon>Bacteria</taxon>
        <taxon>Pseudomonadati</taxon>
        <taxon>Bacteroidota</taxon>
        <taxon>Bacteroidia</taxon>
        <taxon>Bacteroidales</taxon>
        <taxon>Prevotellaceae</taxon>
        <taxon>Segatella</taxon>
    </lineage>
</organism>
<evidence type="ECO:0000313" key="5">
    <source>
        <dbReference type="Proteomes" id="UP000286113"/>
    </source>
</evidence>